<gene>
    <name evidence="2" type="ORF">B0H66DRAFT_590528</name>
</gene>
<proteinExistence type="predicted"/>
<sequence length="132" mass="14537">MQLPTLKIAAFLAAALSSMATATVYTGTIMTSSGNGYYYGVWNYAWVNGVKLDTICPPNIQHDHIISSPNENPCGRNFCAAPGNCGYELRGCGGDLQLYKDGKFNSNCHYEKKKVGCPHQPEVYIQQNWACY</sequence>
<evidence type="ECO:0000256" key="1">
    <source>
        <dbReference type="SAM" id="SignalP"/>
    </source>
</evidence>
<reference evidence="2" key="1">
    <citation type="journal article" date="2023" name="Mol. Phylogenet. Evol.">
        <title>Genome-scale phylogeny and comparative genomics of the fungal order Sordariales.</title>
        <authorList>
            <person name="Hensen N."/>
            <person name="Bonometti L."/>
            <person name="Westerberg I."/>
            <person name="Brannstrom I.O."/>
            <person name="Guillou S."/>
            <person name="Cros-Aarteil S."/>
            <person name="Calhoun S."/>
            <person name="Haridas S."/>
            <person name="Kuo A."/>
            <person name="Mondo S."/>
            <person name="Pangilinan J."/>
            <person name="Riley R."/>
            <person name="LaButti K."/>
            <person name="Andreopoulos B."/>
            <person name="Lipzen A."/>
            <person name="Chen C."/>
            <person name="Yan M."/>
            <person name="Daum C."/>
            <person name="Ng V."/>
            <person name="Clum A."/>
            <person name="Steindorff A."/>
            <person name="Ohm R.A."/>
            <person name="Martin F."/>
            <person name="Silar P."/>
            <person name="Natvig D.O."/>
            <person name="Lalanne C."/>
            <person name="Gautier V."/>
            <person name="Ament-Velasquez S.L."/>
            <person name="Kruys A."/>
            <person name="Hutchinson M.I."/>
            <person name="Powell A.J."/>
            <person name="Barry K."/>
            <person name="Miller A.N."/>
            <person name="Grigoriev I.V."/>
            <person name="Debuchy R."/>
            <person name="Gladieux P."/>
            <person name="Hiltunen Thoren M."/>
            <person name="Johannesson H."/>
        </authorList>
    </citation>
    <scope>NUCLEOTIDE SEQUENCE</scope>
    <source>
        <strain evidence="2">CBS 118394</strain>
    </source>
</reference>
<dbReference type="AlphaFoldDB" id="A0AAE0M8X9"/>
<evidence type="ECO:0000313" key="3">
    <source>
        <dbReference type="Proteomes" id="UP001283341"/>
    </source>
</evidence>
<comment type="caution">
    <text evidence="2">The sequence shown here is derived from an EMBL/GenBank/DDBJ whole genome shotgun (WGS) entry which is preliminary data.</text>
</comment>
<feature type="signal peptide" evidence="1">
    <location>
        <begin position="1"/>
        <end position="22"/>
    </location>
</feature>
<reference evidence="2" key="2">
    <citation type="submission" date="2023-06" db="EMBL/GenBank/DDBJ databases">
        <authorList>
            <consortium name="Lawrence Berkeley National Laboratory"/>
            <person name="Haridas S."/>
            <person name="Hensen N."/>
            <person name="Bonometti L."/>
            <person name="Westerberg I."/>
            <person name="Brannstrom I.O."/>
            <person name="Guillou S."/>
            <person name="Cros-Aarteil S."/>
            <person name="Calhoun S."/>
            <person name="Kuo A."/>
            <person name="Mondo S."/>
            <person name="Pangilinan J."/>
            <person name="Riley R."/>
            <person name="Labutti K."/>
            <person name="Andreopoulos B."/>
            <person name="Lipzen A."/>
            <person name="Chen C."/>
            <person name="Yanf M."/>
            <person name="Daum C."/>
            <person name="Ng V."/>
            <person name="Clum A."/>
            <person name="Steindorff A."/>
            <person name="Ohm R."/>
            <person name="Martin F."/>
            <person name="Silar P."/>
            <person name="Natvig D."/>
            <person name="Lalanne C."/>
            <person name="Gautier V."/>
            <person name="Ament-Velasquez S.L."/>
            <person name="Kruys A."/>
            <person name="Hutchinson M.I."/>
            <person name="Powell A.J."/>
            <person name="Barry K."/>
            <person name="Miller A.N."/>
            <person name="Grigoriev I.V."/>
            <person name="Debuchy R."/>
            <person name="Gladieux P."/>
            <person name="Thoren M.H."/>
            <person name="Johannesson H."/>
        </authorList>
    </citation>
    <scope>NUCLEOTIDE SEQUENCE</scope>
    <source>
        <strain evidence="2">CBS 118394</strain>
    </source>
</reference>
<organism evidence="2 3">
    <name type="scientific">Apodospora peruviana</name>
    <dbReference type="NCBI Taxonomy" id="516989"/>
    <lineage>
        <taxon>Eukaryota</taxon>
        <taxon>Fungi</taxon>
        <taxon>Dikarya</taxon>
        <taxon>Ascomycota</taxon>
        <taxon>Pezizomycotina</taxon>
        <taxon>Sordariomycetes</taxon>
        <taxon>Sordariomycetidae</taxon>
        <taxon>Sordariales</taxon>
        <taxon>Lasiosphaeriaceae</taxon>
        <taxon>Apodospora</taxon>
    </lineage>
</organism>
<keyword evidence="1" id="KW-0732">Signal</keyword>
<protein>
    <submittedName>
        <fullName evidence="2">Uncharacterized protein</fullName>
    </submittedName>
</protein>
<keyword evidence="3" id="KW-1185">Reference proteome</keyword>
<accession>A0AAE0M8X9</accession>
<dbReference type="EMBL" id="JAUEDM010000003">
    <property type="protein sequence ID" value="KAK3322893.1"/>
    <property type="molecule type" value="Genomic_DNA"/>
</dbReference>
<evidence type="ECO:0000313" key="2">
    <source>
        <dbReference type="EMBL" id="KAK3322893.1"/>
    </source>
</evidence>
<name>A0AAE0M8X9_9PEZI</name>
<dbReference type="Proteomes" id="UP001283341">
    <property type="component" value="Unassembled WGS sequence"/>
</dbReference>
<feature type="chain" id="PRO_5042096459" evidence="1">
    <location>
        <begin position="23"/>
        <end position="132"/>
    </location>
</feature>